<organism evidence="2 3">
    <name type="scientific">Penicillium argentinense</name>
    <dbReference type="NCBI Taxonomy" id="1131581"/>
    <lineage>
        <taxon>Eukaryota</taxon>
        <taxon>Fungi</taxon>
        <taxon>Dikarya</taxon>
        <taxon>Ascomycota</taxon>
        <taxon>Pezizomycotina</taxon>
        <taxon>Eurotiomycetes</taxon>
        <taxon>Eurotiomycetidae</taxon>
        <taxon>Eurotiales</taxon>
        <taxon>Aspergillaceae</taxon>
        <taxon>Penicillium</taxon>
    </lineage>
</organism>
<comment type="caution">
    <text evidence="2">The sequence shown here is derived from an EMBL/GenBank/DDBJ whole genome shotgun (WGS) entry which is preliminary data.</text>
</comment>
<accession>A0A9W9FEA5</accession>
<keyword evidence="3" id="KW-1185">Reference proteome</keyword>
<proteinExistence type="predicted"/>
<dbReference type="AlphaFoldDB" id="A0A9W9FEA5"/>
<evidence type="ECO:0000256" key="1">
    <source>
        <dbReference type="SAM" id="MobiDB-lite"/>
    </source>
</evidence>
<reference evidence="2" key="1">
    <citation type="submission" date="2022-11" db="EMBL/GenBank/DDBJ databases">
        <authorList>
            <person name="Petersen C."/>
        </authorList>
    </citation>
    <scope>NUCLEOTIDE SEQUENCE</scope>
    <source>
        <strain evidence="2">IBT 30761</strain>
    </source>
</reference>
<sequence>MCRAAHSQRSSSPATASPKSLDDQGSGFGTIDKSNGDHQRGSFCVHELTAAARDETGCGLVASAGLLVPLEPVNPPNCRSLKDENP</sequence>
<feature type="region of interest" description="Disordered" evidence="1">
    <location>
        <begin position="1"/>
        <end position="40"/>
    </location>
</feature>
<reference evidence="2" key="2">
    <citation type="journal article" date="2023" name="IMA Fungus">
        <title>Comparative genomic study of the Penicillium genus elucidates a diverse pangenome and 15 lateral gene transfer events.</title>
        <authorList>
            <person name="Petersen C."/>
            <person name="Sorensen T."/>
            <person name="Nielsen M.R."/>
            <person name="Sondergaard T.E."/>
            <person name="Sorensen J.L."/>
            <person name="Fitzpatrick D.A."/>
            <person name="Frisvad J.C."/>
            <person name="Nielsen K.L."/>
        </authorList>
    </citation>
    <scope>NUCLEOTIDE SEQUENCE</scope>
    <source>
        <strain evidence="2">IBT 30761</strain>
    </source>
</reference>
<dbReference type="Proteomes" id="UP001149074">
    <property type="component" value="Unassembled WGS sequence"/>
</dbReference>
<gene>
    <name evidence="2" type="ORF">N7532_005617</name>
</gene>
<dbReference type="RefSeq" id="XP_056474270.1">
    <property type="nucleotide sequence ID" value="XM_056618111.1"/>
</dbReference>
<feature type="compositionally biased region" description="Polar residues" evidence="1">
    <location>
        <begin position="7"/>
        <end position="18"/>
    </location>
</feature>
<evidence type="ECO:0000313" key="2">
    <source>
        <dbReference type="EMBL" id="KAJ5098616.1"/>
    </source>
</evidence>
<evidence type="ECO:0000313" key="3">
    <source>
        <dbReference type="Proteomes" id="UP001149074"/>
    </source>
</evidence>
<name>A0A9W9FEA5_9EURO</name>
<dbReference type="GeneID" id="81357090"/>
<protein>
    <submittedName>
        <fullName evidence="2">Uncharacterized protein</fullName>
    </submittedName>
</protein>
<dbReference type="EMBL" id="JAPQKI010000005">
    <property type="protein sequence ID" value="KAJ5098616.1"/>
    <property type="molecule type" value="Genomic_DNA"/>
</dbReference>